<sequence>MTTIEERLQAHKQNLNSVQAPSELESRLRIALEHVPTKKRKLNKTMIWLASSAAALLLIVGTYQYPAFAYYGGRLLNQMELNSLSFAEMEEQGYGQTINKSKTLLDGSIITINGVIADDNGLSLYYTIDRKTGTIYDEKGSYRYFLDKIQGFLTNSKARGGGGSFISKDKTHYEGVYKFDPVSPFSRTLTVTFIEWLDNGKRATYPIEFKYEPNKAMKSIIKEDISKFVSVDQGKVYYDSITASPTSTIVKGHYEMDKMDNDGFPRFQGETKLYVNGSEVKPRGSRGYAENEKLGFELEFDVLPTDKIEKIELVLENFPGYQRVEEPISLASPSDKSITIGNEKIWIRSVTKTDTGYDIVIARKQFTFLNKEHLSVQAGGTVVPVSSISSAQPWDLKNGNILWEQTYSFYTMEKPESLLLDGFDYIKTLNHKISIPVGSKK</sequence>
<proteinExistence type="predicted"/>
<comment type="caution">
    <text evidence="3">The sequence shown here is derived from an EMBL/GenBank/DDBJ whole genome shotgun (WGS) entry which is preliminary data.</text>
</comment>
<keyword evidence="1" id="KW-0472">Membrane</keyword>
<organism evidence="3 4">
    <name type="scientific">Paenibacillus pini JCM 16418</name>
    <dbReference type="NCBI Taxonomy" id="1236976"/>
    <lineage>
        <taxon>Bacteria</taxon>
        <taxon>Bacillati</taxon>
        <taxon>Bacillota</taxon>
        <taxon>Bacilli</taxon>
        <taxon>Bacillales</taxon>
        <taxon>Paenibacillaceae</taxon>
        <taxon>Paenibacillus</taxon>
    </lineage>
</organism>
<dbReference type="AlphaFoldDB" id="W7YZI0"/>
<keyword evidence="1" id="KW-0812">Transmembrane</keyword>
<dbReference type="Proteomes" id="UP000019364">
    <property type="component" value="Unassembled WGS sequence"/>
</dbReference>
<evidence type="ECO:0000256" key="1">
    <source>
        <dbReference type="SAM" id="Phobius"/>
    </source>
</evidence>
<reference evidence="3 4" key="1">
    <citation type="journal article" date="2014" name="Genome Announc.">
        <title>Draft Genome Sequence of Paenibacillus pini JCM 16418T, Isolated from the Rhizosphere of Pine Tree.</title>
        <authorList>
            <person name="Yuki M."/>
            <person name="Oshima K."/>
            <person name="Suda W."/>
            <person name="Oshida Y."/>
            <person name="Kitamura K."/>
            <person name="Iida Y."/>
            <person name="Hattori M."/>
            <person name="Ohkuma M."/>
        </authorList>
    </citation>
    <scope>NUCLEOTIDE SEQUENCE [LARGE SCALE GENOMIC DNA]</scope>
    <source>
        <strain evidence="3 4">JCM 16418</strain>
    </source>
</reference>
<accession>W7YZI0</accession>
<evidence type="ECO:0000313" key="3">
    <source>
        <dbReference type="EMBL" id="GAF07784.1"/>
    </source>
</evidence>
<feature type="domain" description="DUF4179" evidence="2">
    <location>
        <begin position="43"/>
        <end position="129"/>
    </location>
</feature>
<feature type="transmembrane region" description="Helical" evidence="1">
    <location>
        <begin position="46"/>
        <end position="65"/>
    </location>
</feature>
<dbReference type="RefSeq" id="WP_036647528.1">
    <property type="nucleotide sequence ID" value="NZ_BAVZ01000004.1"/>
</dbReference>
<gene>
    <name evidence="3" type="ORF">JCM16418_1812</name>
</gene>
<protein>
    <recommendedName>
        <fullName evidence="2">DUF4179 domain-containing protein</fullName>
    </recommendedName>
</protein>
<name>W7YZI0_9BACL</name>
<dbReference type="EMBL" id="BAVZ01000004">
    <property type="protein sequence ID" value="GAF07784.1"/>
    <property type="molecule type" value="Genomic_DNA"/>
</dbReference>
<evidence type="ECO:0000313" key="4">
    <source>
        <dbReference type="Proteomes" id="UP000019364"/>
    </source>
</evidence>
<dbReference type="Pfam" id="PF13786">
    <property type="entry name" value="DUF4179"/>
    <property type="match status" value="1"/>
</dbReference>
<dbReference type="Gene3D" id="2.60.40.1630">
    <property type="entry name" value="bacillus anthracis domain"/>
    <property type="match status" value="1"/>
</dbReference>
<evidence type="ECO:0000259" key="2">
    <source>
        <dbReference type="Pfam" id="PF13786"/>
    </source>
</evidence>
<keyword evidence="1" id="KW-1133">Transmembrane helix</keyword>
<keyword evidence="4" id="KW-1185">Reference proteome</keyword>
<dbReference type="InterPro" id="IPR025436">
    <property type="entry name" value="DUF4179"/>
</dbReference>
<dbReference type="STRING" id="1236976.JCM16418_1812"/>
<dbReference type="eggNOG" id="ENOG502Z98F">
    <property type="taxonomic scope" value="Bacteria"/>
</dbReference>
<dbReference type="OrthoDB" id="2961302at2"/>